<dbReference type="EMBL" id="CAJJDN010000077">
    <property type="protein sequence ID" value="CAD8102186.1"/>
    <property type="molecule type" value="Genomic_DNA"/>
</dbReference>
<keyword evidence="3" id="KW-1185">Reference proteome</keyword>
<reference evidence="2" key="1">
    <citation type="submission" date="2021-01" db="EMBL/GenBank/DDBJ databases">
        <authorList>
            <consortium name="Genoscope - CEA"/>
            <person name="William W."/>
        </authorList>
    </citation>
    <scope>NUCLEOTIDE SEQUENCE</scope>
</reference>
<dbReference type="Proteomes" id="UP000692954">
    <property type="component" value="Unassembled WGS sequence"/>
</dbReference>
<feature type="region of interest" description="Disordered" evidence="1">
    <location>
        <begin position="582"/>
        <end position="602"/>
    </location>
</feature>
<evidence type="ECO:0000256" key="1">
    <source>
        <dbReference type="SAM" id="MobiDB-lite"/>
    </source>
</evidence>
<feature type="region of interest" description="Disordered" evidence="1">
    <location>
        <begin position="487"/>
        <end position="509"/>
    </location>
</feature>
<dbReference type="OrthoDB" id="289416at2759"/>
<feature type="compositionally biased region" description="Basic and acidic residues" evidence="1">
    <location>
        <begin position="588"/>
        <end position="599"/>
    </location>
</feature>
<sequence>MLQLSQLYQYQEKYQQPGQLSQHKRFESQPLHLISPVKSLQQGQQVQELKRIREKLEYYNEGNRKKPFEQVIEEMDFKYKNQPIHLDPTQTTLNEIDRLHNDYLNSGMRDPIYLNSLQKLRHDFLKQSQPIGYYVRAPIQQSYNSSYKNHPIYDYLPASFKKELNQQNSLPILQHNRQKTDFSGSINEQMLSYMRNEENEAVRQLSMDRLSNIQMIKTSIENEVVKERINKMAQEMTMKRQRGFEQSEDVAVPYSQLEGLSIKWDIISKLPIQYIKARISFGIFKQSEEYHAYKLTSDCFTQAETFRTNKCIFNQIEQMRDIQADDKTILYIELWVFESDGTLSMLGWSIFKLFDRIGSLYIGKFKLPFYQQQHKPRDLLEQNKQYPYYGNLCLYFRIMQQPQHIDEIIFVESDYHIPYYHIHRESKIIRSEVNDKAKLPKDLAQVFAYDKPLREREPQLFGDPPLSPNKKKSTIKPNFQITDEEYFGDEKQKESPTTSIQQKHQVKSRFSRKIDNMEHLPTQEKNSQQSSDAIIRLGSLKPQDNLSQRGSNKNIRIQLIQEDQVESKRNIEVKEQTRRVNGDNTIRGGDKTVRGDRTNRAGGQTNRHLIQLQQQEGVSNQMTNVKNFNKLKRKLKAIQGFQGGDQTIRSSKNIEIPQEVDLGSTKNKVVISGAGIVVIDILKLNNLDTKKYNELKLKIGFFINDIILKDENETDCVMTQNLIPNEITDKSLRYNLHAEFSLDYANILSILEQEGFSTKDAYVYIAVYQNNALLGWYVAQLLKDTEDSQKLQIESGLFQVNLIKPPGQQAPFDYKDMIKSNIQLDFVLMSKNEQLKNLPTINKYEIQEEAKVKTVENPEWNTQIMIQLLQAYNFVSKEELQISISIQFEQKIIDDVLQRQCQVKDDLDIFSSDSKNIYNSHYYTTFRVGKKYLQDTYSKYNLLNYVIIIHQNNQFLGMAQLNVFKKFLIQSGEFRLNLYTINNKKLNFEIKLLIKEVALQLDIYERTPSYRMSKSKGGYTQQEEDEEIREKDQKQQQNISRFLPITIQIQEVELKNRKVVLKILKNNEIVKQQNDDDCIQEMIVPNSAVFYIDMEDMLKCKEGYFVMIEVYDDVLIGWFGMNMVFNKKLYTTKLYTELYRSPRLSTPLDHKLIKKLKEKIELQIHQGDVRTDIRKLNQKQKTGLDIHIHSISNLPSNGDNQIVIQLINDGRVIQDKLLKLCQIKQNMNIVNGYIRDLSFNYNLNKGDVPKNSQLGIYISQQDQELRWCIISLYSLGKLKVGKVEKKMFMGPFNKTNKVSNTDICLEIE</sequence>
<organism evidence="2 3">
    <name type="scientific">Paramecium sonneborni</name>
    <dbReference type="NCBI Taxonomy" id="65129"/>
    <lineage>
        <taxon>Eukaryota</taxon>
        <taxon>Sar</taxon>
        <taxon>Alveolata</taxon>
        <taxon>Ciliophora</taxon>
        <taxon>Intramacronucleata</taxon>
        <taxon>Oligohymenophorea</taxon>
        <taxon>Peniculida</taxon>
        <taxon>Parameciidae</taxon>
        <taxon>Paramecium</taxon>
    </lineage>
</organism>
<evidence type="ECO:0000313" key="2">
    <source>
        <dbReference type="EMBL" id="CAD8102186.1"/>
    </source>
</evidence>
<accession>A0A8S1PGG3</accession>
<gene>
    <name evidence="2" type="ORF">PSON_ATCC_30995.1.T0770127</name>
</gene>
<evidence type="ECO:0000313" key="3">
    <source>
        <dbReference type="Proteomes" id="UP000692954"/>
    </source>
</evidence>
<dbReference type="PANTHER" id="PTHR33820">
    <property type="entry name" value="COILED-COIL DOMAIN-CONTAINING PROTEIN 17"/>
    <property type="match status" value="1"/>
</dbReference>
<feature type="region of interest" description="Disordered" evidence="1">
    <location>
        <begin position="1011"/>
        <end position="1031"/>
    </location>
</feature>
<comment type="caution">
    <text evidence="2">The sequence shown here is derived from an EMBL/GenBank/DDBJ whole genome shotgun (WGS) entry which is preliminary data.</text>
</comment>
<protein>
    <recommendedName>
        <fullName evidence="4">C2 domain-containing protein</fullName>
    </recommendedName>
</protein>
<name>A0A8S1PGG3_9CILI</name>
<dbReference type="PANTHER" id="PTHR33820:SF2">
    <property type="entry name" value="COILED-COIL DOMAIN-CONTAINING PROTEIN 17"/>
    <property type="match status" value="1"/>
</dbReference>
<evidence type="ECO:0008006" key="4">
    <source>
        <dbReference type="Google" id="ProtNLM"/>
    </source>
</evidence>
<dbReference type="InterPro" id="IPR038800">
    <property type="entry name" value="CCDC17"/>
</dbReference>
<proteinExistence type="predicted"/>